<accession>A0A917Q7W3</accession>
<evidence type="ECO:0000313" key="2">
    <source>
        <dbReference type="Proteomes" id="UP000612956"/>
    </source>
</evidence>
<comment type="caution">
    <text evidence="1">The sequence shown here is derived from an EMBL/GenBank/DDBJ whole genome shotgun (WGS) entry which is preliminary data.</text>
</comment>
<reference evidence="1" key="2">
    <citation type="submission" date="2020-09" db="EMBL/GenBank/DDBJ databases">
        <authorList>
            <person name="Sun Q."/>
            <person name="Zhou Y."/>
        </authorList>
    </citation>
    <scope>NUCLEOTIDE SEQUENCE</scope>
    <source>
        <strain evidence="1">CGMCC 4.7278</strain>
    </source>
</reference>
<proteinExistence type="predicted"/>
<sequence>MRERSSHEAIQADTRVRVDNAAVDVDVVNDVESRHIYDKPAAILRGVAVAAPETARDDTPLARLPHRAGHRIQVWCGDNLRHRGSRSAPPTQATLLDH</sequence>
<dbReference type="AlphaFoldDB" id="A0A917Q7W3"/>
<dbReference type="Proteomes" id="UP000612956">
    <property type="component" value="Unassembled WGS sequence"/>
</dbReference>
<evidence type="ECO:0000313" key="1">
    <source>
        <dbReference type="EMBL" id="GGK34130.1"/>
    </source>
</evidence>
<dbReference type="EMBL" id="BMMW01000001">
    <property type="protein sequence ID" value="GGK34130.1"/>
    <property type="molecule type" value="Genomic_DNA"/>
</dbReference>
<reference evidence="1" key="1">
    <citation type="journal article" date="2014" name="Int. J. Syst. Evol. Microbiol.">
        <title>Complete genome sequence of Corynebacterium casei LMG S-19264T (=DSM 44701T), isolated from a smear-ripened cheese.</title>
        <authorList>
            <consortium name="US DOE Joint Genome Institute (JGI-PGF)"/>
            <person name="Walter F."/>
            <person name="Albersmeier A."/>
            <person name="Kalinowski J."/>
            <person name="Ruckert C."/>
        </authorList>
    </citation>
    <scope>NUCLEOTIDE SEQUENCE</scope>
    <source>
        <strain evidence="1">CGMCC 4.7278</strain>
    </source>
</reference>
<keyword evidence="2" id="KW-1185">Reference proteome</keyword>
<organism evidence="1 2">
    <name type="scientific">Nocardia camponoti</name>
    <dbReference type="NCBI Taxonomy" id="1616106"/>
    <lineage>
        <taxon>Bacteria</taxon>
        <taxon>Bacillati</taxon>
        <taxon>Actinomycetota</taxon>
        <taxon>Actinomycetes</taxon>
        <taxon>Mycobacteriales</taxon>
        <taxon>Nocardiaceae</taxon>
        <taxon>Nocardia</taxon>
    </lineage>
</organism>
<name>A0A917Q7W3_9NOCA</name>
<protein>
    <submittedName>
        <fullName evidence="1">Uncharacterized protein</fullName>
    </submittedName>
</protein>
<gene>
    <name evidence="1" type="ORF">GCM10011591_02300</name>
</gene>